<comment type="caution">
    <text evidence="10">The sequence shown here is derived from an EMBL/GenBank/DDBJ whole genome shotgun (WGS) entry which is preliminary data.</text>
</comment>
<organism evidence="10 11">
    <name type="scientific">Larimichthys crocea</name>
    <name type="common">Large yellow croaker</name>
    <name type="synonym">Pseudosciaena crocea</name>
    <dbReference type="NCBI Taxonomy" id="215358"/>
    <lineage>
        <taxon>Eukaryota</taxon>
        <taxon>Metazoa</taxon>
        <taxon>Chordata</taxon>
        <taxon>Craniata</taxon>
        <taxon>Vertebrata</taxon>
        <taxon>Euteleostomi</taxon>
        <taxon>Actinopterygii</taxon>
        <taxon>Neopterygii</taxon>
        <taxon>Teleostei</taxon>
        <taxon>Neoteleostei</taxon>
        <taxon>Acanthomorphata</taxon>
        <taxon>Eupercaria</taxon>
        <taxon>Sciaenidae</taxon>
        <taxon>Larimichthys</taxon>
    </lineage>
</organism>
<feature type="active site" description="Nucleophile" evidence="7">
    <location>
        <position position="358"/>
    </location>
</feature>
<dbReference type="Proteomes" id="UP000424527">
    <property type="component" value="Unassembled WGS sequence"/>
</dbReference>
<dbReference type="InterPro" id="IPR052896">
    <property type="entry name" value="GGT-like_enzyme"/>
</dbReference>
<dbReference type="Gene3D" id="3.60.20.40">
    <property type="match status" value="1"/>
</dbReference>
<name>A0A6G0IRC4_LARCR</name>
<dbReference type="Gene3D" id="1.10.246.130">
    <property type="match status" value="1"/>
</dbReference>
<evidence type="ECO:0000256" key="6">
    <source>
        <dbReference type="ARBA" id="ARBA00023136"/>
    </source>
</evidence>
<protein>
    <submittedName>
        <fullName evidence="10">Transmembrane 4 L6 family member 1</fullName>
    </submittedName>
</protein>
<keyword evidence="11" id="KW-1185">Reference proteome</keyword>
<dbReference type="PANTHER" id="PTHR43881:SF1">
    <property type="entry name" value="GAMMA-GLUTAMYLTRANSPEPTIDASE (AFU_ORTHOLOGUE AFUA_4G13580)"/>
    <property type="match status" value="1"/>
</dbReference>
<proteinExistence type="inferred from homology"/>
<evidence type="ECO:0000256" key="5">
    <source>
        <dbReference type="ARBA" id="ARBA00022989"/>
    </source>
</evidence>
<comment type="similarity">
    <text evidence="3">Belongs to the gamma-glutamyltransferase family.</text>
</comment>
<dbReference type="GO" id="GO:0016020">
    <property type="term" value="C:membrane"/>
    <property type="evidence" value="ECO:0007669"/>
    <property type="project" value="UniProtKB-SubCell"/>
</dbReference>
<reference evidence="10 11" key="1">
    <citation type="submission" date="2019-07" db="EMBL/GenBank/DDBJ databases">
        <title>Chromosome genome assembly for large yellow croaker.</title>
        <authorList>
            <person name="Xiao S."/>
        </authorList>
    </citation>
    <scope>NUCLEOTIDE SEQUENCE [LARGE SCALE GENOMIC DNA]</scope>
    <source>
        <strain evidence="10">JMULYC20181020</strain>
        <tissue evidence="10">Muscle</tissue>
    </source>
</reference>
<evidence type="ECO:0000256" key="2">
    <source>
        <dbReference type="ARBA" id="ARBA00006193"/>
    </source>
</evidence>
<evidence type="ECO:0000256" key="9">
    <source>
        <dbReference type="SAM" id="Phobius"/>
    </source>
</evidence>
<evidence type="ECO:0000256" key="7">
    <source>
        <dbReference type="PIRSR" id="PIRSR600101-1"/>
    </source>
</evidence>
<dbReference type="InterPro" id="IPR043138">
    <property type="entry name" value="GGT_lsub"/>
</dbReference>
<feature type="transmembrane region" description="Helical" evidence="9">
    <location>
        <begin position="551"/>
        <end position="570"/>
    </location>
</feature>
<dbReference type="InterPro" id="IPR029055">
    <property type="entry name" value="Ntn_hydrolases_N"/>
</dbReference>
<keyword evidence="5 9" id="KW-1133">Transmembrane helix</keyword>
<feature type="transmembrane region" description="Helical" evidence="9">
    <location>
        <begin position="585"/>
        <end position="609"/>
    </location>
</feature>
<comment type="similarity">
    <text evidence="2">Belongs to the L6 tetraspanin family.</text>
</comment>
<dbReference type="InterPro" id="IPR043137">
    <property type="entry name" value="GGT_ssub_C"/>
</dbReference>
<dbReference type="Pfam" id="PF05805">
    <property type="entry name" value="L6_membrane"/>
    <property type="match status" value="1"/>
</dbReference>
<evidence type="ECO:0000313" key="10">
    <source>
        <dbReference type="EMBL" id="KAE8293887.1"/>
    </source>
</evidence>
<feature type="transmembrane region" description="Helical" evidence="9">
    <location>
        <begin position="691"/>
        <end position="712"/>
    </location>
</feature>
<dbReference type="AlphaFoldDB" id="A0A6G0IRC4"/>
<dbReference type="EMBL" id="REGW02000007">
    <property type="protein sequence ID" value="KAE8293887.1"/>
    <property type="molecule type" value="Genomic_DNA"/>
</dbReference>
<comment type="subcellular location">
    <subcellularLocation>
        <location evidence="1">Membrane</location>
        <topology evidence="1">Multi-pass membrane protein</topology>
    </subcellularLocation>
</comment>
<dbReference type="PRINTS" id="PR01210">
    <property type="entry name" value="GGTRANSPTASE"/>
</dbReference>
<evidence type="ECO:0000256" key="3">
    <source>
        <dbReference type="ARBA" id="ARBA00009381"/>
    </source>
</evidence>
<dbReference type="InterPro" id="IPR000101">
    <property type="entry name" value="GGT_peptidase"/>
</dbReference>
<dbReference type="SUPFAM" id="SSF56235">
    <property type="entry name" value="N-terminal nucleophile aminohydrolases (Ntn hydrolases)"/>
    <property type="match status" value="1"/>
</dbReference>
<dbReference type="NCBIfam" id="TIGR00066">
    <property type="entry name" value="g_glut_trans"/>
    <property type="match status" value="1"/>
</dbReference>
<gene>
    <name evidence="10" type="ORF">D5F01_LYC06828</name>
</gene>
<keyword evidence="4 9" id="KW-0812">Transmembrane</keyword>
<keyword evidence="6 9" id="KW-0472">Membrane</keyword>
<dbReference type="GO" id="GO:0036374">
    <property type="term" value="F:glutathione hydrolase activity"/>
    <property type="evidence" value="ECO:0007669"/>
    <property type="project" value="InterPro"/>
</dbReference>
<sequence length="734" mass="79223">MDTDLTFSSRRSPVVCLHGCVASNQPLASNVGLDILKRGGNAADAAVAIAAALAVTEPCSTGPGGDAFCLFYDANTGEIRGINGSGRSPRAQTLDFLKGRGYTAEAPPSPFDAVYVTVPGAPACWCDAIQLFGSHKLSLQEVLRGAVELAEVGFPVGEVAAHHWANWVAALRDAGKELGGDLLIDGHTPRCGQVFRNPALAQTLKELGERGKPAFYQGRVAQAIIDVINRNGGVMTLDDLSSHDSEVITPISTEFKGVRLWEPPPNSQGLAALLLLNILDSFPLKAMGHNSSDYIHVLVEAVRLAMTDAQRYLGDPDHVTIPLDTLLDKGYSNQQVQRISMDRAMEHVEPGLMTGSDTVYFCVIDSQGNACSFVNSNYMGFGSGLVPKDCGFSLQNRGANFTLCPNHVNCVDGSKRPYHTIIPALLTDCATESQKPRLLAALGVMGGFMQPQGHVQVLLNMMEFGMNPQRALDAPRVYVHYDHKTDQWLVNLEEGVDKEVAEELRRRGHKVNWPVTGHKRSQFGRGQIITVGIGGTLLSIKLIIHPGSLGLALLPLALCCIVANLLLLFPMGEIDYVQQDRLASYIWYFGGLGGGGLLMLIPSVVFITLGKCDCCWNESLMMCGSVLAAVVGLLGSAYCFVISGFILVQGPQCFTSKGWSYPFANQGGRYLLQPDTWSGCLQPVHIVEWNVTLLCLLLGLAVLEFIICLLQLGNGLVNAVCRPCCYKQEYSLNA</sequence>
<evidence type="ECO:0000256" key="4">
    <source>
        <dbReference type="ARBA" id="ARBA00022692"/>
    </source>
</evidence>
<feature type="transmembrane region" description="Helical" evidence="9">
    <location>
        <begin position="621"/>
        <end position="648"/>
    </location>
</feature>
<evidence type="ECO:0000256" key="8">
    <source>
        <dbReference type="PIRSR" id="PIRSR600101-2"/>
    </source>
</evidence>
<accession>A0A6G0IRC4</accession>
<dbReference type="Pfam" id="PF01019">
    <property type="entry name" value="G_glu_transpept"/>
    <property type="match status" value="1"/>
</dbReference>
<dbReference type="InterPro" id="IPR008661">
    <property type="entry name" value="L6_membrane"/>
</dbReference>
<feature type="binding site" evidence="8">
    <location>
        <position position="447"/>
    </location>
    <ligand>
        <name>L-glutamate</name>
        <dbReference type="ChEBI" id="CHEBI:29985"/>
    </ligand>
</feature>
<dbReference type="PANTHER" id="PTHR43881">
    <property type="entry name" value="GAMMA-GLUTAMYLTRANSPEPTIDASE (AFU_ORTHOLOGUE AFUA_4G13580)"/>
    <property type="match status" value="1"/>
</dbReference>
<dbReference type="GO" id="GO:0006751">
    <property type="term" value="P:glutathione catabolic process"/>
    <property type="evidence" value="ECO:0007669"/>
    <property type="project" value="InterPro"/>
</dbReference>
<evidence type="ECO:0000313" key="11">
    <source>
        <dbReference type="Proteomes" id="UP000424527"/>
    </source>
</evidence>
<evidence type="ECO:0000256" key="1">
    <source>
        <dbReference type="ARBA" id="ARBA00004141"/>
    </source>
</evidence>